<evidence type="ECO:0000313" key="3">
    <source>
        <dbReference type="Proteomes" id="UP001385951"/>
    </source>
</evidence>
<dbReference type="AlphaFoldDB" id="A0AAW0GHY1"/>
<dbReference type="GO" id="GO:0005524">
    <property type="term" value="F:ATP binding"/>
    <property type="evidence" value="ECO:0007669"/>
    <property type="project" value="InterPro"/>
</dbReference>
<dbReference type="EMBL" id="JASBNA010000008">
    <property type="protein sequence ID" value="KAK7689349.1"/>
    <property type="molecule type" value="Genomic_DNA"/>
</dbReference>
<proteinExistence type="predicted"/>
<keyword evidence="3" id="KW-1185">Reference proteome</keyword>
<evidence type="ECO:0000313" key="2">
    <source>
        <dbReference type="EMBL" id="KAK7689349.1"/>
    </source>
</evidence>
<protein>
    <recommendedName>
        <fullName evidence="1">Protein kinase domain-containing protein</fullName>
    </recommendedName>
</protein>
<dbReference type="Pfam" id="PF17667">
    <property type="entry name" value="Pkinase_fungal"/>
    <property type="match status" value="1"/>
</dbReference>
<reference evidence="2 3" key="1">
    <citation type="submission" date="2022-09" db="EMBL/GenBank/DDBJ databases">
        <authorList>
            <person name="Palmer J.M."/>
        </authorList>
    </citation>
    <scope>NUCLEOTIDE SEQUENCE [LARGE SCALE GENOMIC DNA]</scope>
    <source>
        <strain evidence="2 3">DSM 7382</strain>
    </source>
</reference>
<dbReference type="GO" id="GO:0004672">
    <property type="term" value="F:protein kinase activity"/>
    <property type="evidence" value="ECO:0007669"/>
    <property type="project" value="InterPro"/>
</dbReference>
<organism evidence="2 3">
    <name type="scientific">Cerrena zonata</name>
    <dbReference type="NCBI Taxonomy" id="2478898"/>
    <lineage>
        <taxon>Eukaryota</taxon>
        <taxon>Fungi</taxon>
        <taxon>Dikarya</taxon>
        <taxon>Basidiomycota</taxon>
        <taxon>Agaricomycotina</taxon>
        <taxon>Agaricomycetes</taxon>
        <taxon>Polyporales</taxon>
        <taxon>Cerrenaceae</taxon>
        <taxon>Cerrena</taxon>
    </lineage>
</organism>
<dbReference type="InterPro" id="IPR000719">
    <property type="entry name" value="Prot_kinase_dom"/>
</dbReference>
<dbReference type="InterPro" id="IPR040976">
    <property type="entry name" value="Pkinase_fungal"/>
</dbReference>
<sequence>MDTHAYSLSLDEWLEHVSSETINDWMTASRDRELSQDEVIQMAVIGFLNAHEECMFGSEPFCHFENTVIEFHVQQRGKPADPSSSPIQDFLFVRSDPVLPDGPIDDEDQHSRNIAVIARVSINCLVDGEDVDLDKVDTIKQYLKGCLSESKANSNIFTIIISDTTISSIKMLKRKASIEISSSGLQSKKLKTGPSPEYDTNRHETTLEHKLQLIGYTLEMLSYTNGAQCSFFRCLNFGDLVEFRYYNPTGVLRSSRISWPLEPEKCAAVLIAIASYDQKQFGDHIPTLNHLYLSLTPDSFSDCRTIMRHSTTEGDAYATLGTIAYIARISSGIYNAITYPVISNEILALENTMQSVMYPTEYEHFLIVITSYERIANKLTPQNMYYLFNQLFDSLNNLYVKAHILHRDISPENVMCKVLPTYIHGLSVDVVELIVIDFDLATYVNETCDHRTSVGTLPFMAMELLPYPTSQVHCLRHGFGGVFYVALWFIARLPEGVSKTDLFVDWELTPAQSKSSFWIRDSWRASASPSALFAPYGRWLTRLWTVFRQGRRVKDAHVDSLYEDQDSDSPSGVDALATVASFDYSTLDGVVTHDKLKSILEDARLYLVKKVHGFMEFMPV</sequence>
<name>A0AAW0GHY1_9APHY</name>
<gene>
    <name evidence="2" type="ORF">QCA50_007140</name>
</gene>
<comment type="caution">
    <text evidence="2">The sequence shown here is derived from an EMBL/GenBank/DDBJ whole genome shotgun (WGS) entry which is preliminary data.</text>
</comment>
<dbReference type="PROSITE" id="PS50011">
    <property type="entry name" value="PROTEIN_KINASE_DOM"/>
    <property type="match status" value="1"/>
</dbReference>
<dbReference type="Gene3D" id="1.10.510.10">
    <property type="entry name" value="Transferase(Phosphotransferase) domain 1"/>
    <property type="match status" value="1"/>
</dbReference>
<feature type="domain" description="Protein kinase" evidence="1">
    <location>
        <begin position="243"/>
        <end position="620"/>
    </location>
</feature>
<dbReference type="SUPFAM" id="SSF56112">
    <property type="entry name" value="Protein kinase-like (PK-like)"/>
    <property type="match status" value="1"/>
</dbReference>
<dbReference type="InterPro" id="IPR011009">
    <property type="entry name" value="Kinase-like_dom_sf"/>
</dbReference>
<accession>A0AAW0GHY1</accession>
<evidence type="ECO:0000259" key="1">
    <source>
        <dbReference type="PROSITE" id="PS50011"/>
    </source>
</evidence>
<dbReference type="Proteomes" id="UP001385951">
    <property type="component" value="Unassembled WGS sequence"/>
</dbReference>